<proteinExistence type="predicted"/>
<keyword evidence="3" id="KW-1185">Reference proteome</keyword>
<dbReference type="Proteomes" id="UP001499986">
    <property type="component" value="Unassembled WGS sequence"/>
</dbReference>
<dbReference type="NCBIfam" id="TIGR03467">
    <property type="entry name" value="HpnE"/>
    <property type="match status" value="1"/>
</dbReference>
<dbReference type="InterPro" id="IPR036188">
    <property type="entry name" value="FAD/NAD-bd_sf"/>
</dbReference>
<dbReference type="Pfam" id="PF01593">
    <property type="entry name" value="Amino_oxidase"/>
    <property type="match status" value="1"/>
</dbReference>
<gene>
    <name evidence="2" type="primary">hpnE</name>
    <name evidence="2" type="ORF">GCM10010255_10120</name>
</gene>
<dbReference type="InterPro" id="IPR017830">
    <property type="entry name" value="SQase_HpnE"/>
</dbReference>
<dbReference type="RefSeq" id="WP_086854295.1">
    <property type="nucleotide sequence ID" value="NZ_BAAASE010000001.1"/>
</dbReference>
<dbReference type="InterPro" id="IPR002937">
    <property type="entry name" value="Amino_oxidase"/>
</dbReference>
<reference evidence="3" key="1">
    <citation type="journal article" date="2019" name="Int. J. Syst. Evol. Microbiol.">
        <title>The Global Catalogue of Microorganisms (GCM) 10K type strain sequencing project: providing services to taxonomists for standard genome sequencing and annotation.</title>
        <authorList>
            <consortium name="The Broad Institute Genomics Platform"/>
            <consortium name="The Broad Institute Genome Sequencing Center for Infectious Disease"/>
            <person name="Wu L."/>
            <person name="Ma J."/>
        </authorList>
    </citation>
    <scope>NUCLEOTIDE SEQUENCE [LARGE SCALE GENOMIC DNA]</scope>
    <source>
        <strain evidence="3">JCM 4358</strain>
    </source>
</reference>
<dbReference type="SUPFAM" id="SSF51905">
    <property type="entry name" value="FAD/NAD(P)-binding domain"/>
    <property type="match status" value="1"/>
</dbReference>
<dbReference type="PANTHER" id="PTHR42923">
    <property type="entry name" value="PROTOPORPHYRINOGEN OXIDASE"/>
    <property type="match status" value="1"/>
</dbReference>
<dbReference type="EMBL" id="BAAASE010000001">
    <property type="protein sequence ID" value="GAA2385118.1"/>
    <property type="molecule type" value="Genomic_DNA"/>
</dbReference>
<protein>
    <submittedName>
        <fullName evidence="2">Hydroxysqualene dehydroxylase HpnE</fullName>
    </submittedName>
</protein>
<organism evidence="2 3">
    <name type="scientific">Streptomyces coeruleofuscus</name>
    <dbReference type="NCBI Taxonomy" id="66879"/>
    <lineage>
        <taxon>Bacteria</taxon>
        <taxon>Bacillati</taxon>
        <taxon>Actinomycetota</taxon>
        <taxon>Actinomycetes</taxon>
        <taxon>Kitasatosporales</taxon>
        <taxon>Streptomycetaceae</taxon>
        <taxon>Streptomyces</taxon>
    </lineage>
</organism>
<evidence type="ECO:0000313" key="3">
    <source>
        <dbReference type="Proteomes" id="UP001499986"/>
    </source>
</evidence>
<dbReference type="Gene3D" id="3.50.50.60">
    <property type="entry name" value="FAD/NAD(P)-binding domain"/>
    <property type="match status" value="1"/>
</dbReference>
<accession>A0ABN3HPD5</accession>
<feature type="domain" description="Amine oxidase" evidence="1">
    <location>
        <begin position="24"/>
        <end position="452"/>
    </location>
</feature>
<dbReference type="InterPro" id="IPR050464">
    <property type="entry name" value="Zeta_carotene_desat/Oxidored"/>
</dbReference>
<evidence type="ECO:0000259" key="1">
    <source>
        <dbReference type="Pfam" id="PF01593"/>
    </source>
</evidence>
<name>A0ABN3HPD5_9ACTN</name>
<comment type="caution">
    <text evidence="2">The sequence shown here is derived from an EMBL/GenBank/DDBJ whole genome shotgun (WGS) entry which is preliminary data.</text>
</comment>
<evidence type="ECO:0000313" key="2">
    <source>
        <dbReference type="EMBL" id="GAA2385118.1"/>
    </source>
</evidence>
<dbReference type="PANTHER" id="PTHR42923:SF47">
    <property type="entry name" value="BLR3003 PROTEIN"/>
    <property type="match status" value="1"/>
</dbReference>
<sequence length="470" mass="49844">MTHGTGSRGPVAEGRHTVVVGGGLAGVTTALALADAGVRVTLVEGRPRLGGLAFSFQRGELTVDNGQHVYLRCCTAYRWFLDRIEGAALAPLQDRLDVPVLDVARPAGRRLGRLRRDALPVPLHLGRSLATYPHLSLADRAKVGRAALALKGLDLADPALDAQDFGSWLAAHGQSERAVEALWDLVGVATLNAVAGDASLGLAAMVFKTGLLSDPGAADIGWASVPLGDLHDRLARKALESAGVRTEVRTRVTSVSDDGNGGWSVRVPGETLQADAVVLAVPQREAHDLLPAGALDAPERLLEIGTAPILNVHVVYDRKVLGRPFFTALGTPVQWVFDRTEASGLRDGQYLALSQSAAQDEIDEPVAVLRERYLPELERLLPLTRGAAVKDFFVTRERTATFAPTPGVGRLRPGSRTKASGLYLAGAWTATGWPATMESAVRSGVSAADAVLGALGRPRPRHLFEFEEAA</sequence>